<dbReference type="Proteomes" id="UP000679307">
    <property type="component" value="Chromosome"/>
</dbReference>
<feature type="region of interest" description="Disordered" evidence="1">
    <location>
        <begin position="512"/>
        <end position="633"/>
    </location>
</feature>
<dbReference type="CDD" id="cd11614">
    <property type="entry name" value="SAF_CpaB_FlgA_like"/>
    <property type="match status" value="1"/>
</dbReference>
<evidence type="ECO:0000256" key="2">
    <source>
        <dbReference type="SAM" id="Phobius"/>
    </source>
</evidence>
<keyword evidence="2" id="KW-1133">Transmembrane helix</keyword>
<evidence type="ECO:0000313" key="5">
    <source>
        <dbReference type="Proteomes" id="UP000679307"/>
    </source>
</evidence>
<dbReference type="InterPro" id="IPR013974">
    <property type="entry name" value="SAF"/>
</dbReference>
<evidence type="ECO:0000259" key="3">
    <source>
        <dbReference type="SMART" id="SM00858"/>
    </source>
</evidence>
<name>A0ABX8EHB2_9ACTN</name>
<keyword evidence="5" id="KW-1185">Reference proteome</keyword>
<accession>A0ABX8EHB2</accession>
<keyword evidence="2" id="KW-0472">Membrane</keyword>
<dbReference type="EMBL" id="CP075371">
    <property type="protein sequence ID" value="QVT79280.1"/>
    <property type="molecule type" value="Genomic_DNA"/>
</dbReference>
<feature type="transmembrane region" description="Helical" evidence="2">
    <location>
        <begin position="43"/>
        <end position="61"/>
    </location>
</feature>
<gene>
    <name evidence="4" type="ORF">ENKNEFLB_01661</name>
</gene>
<sequence>MTMTSGRSNTQRSGSRGSRDQGLDLRSTLGGVRQRAPRRLGQWAGAVLFVVIVVIGLLALFQSQSDRVEVLAVTDAVPAGQVIEKGDVRPVEVAGVAGAIAATDIDSVVGKRAAAGLVEGQVLTDAALTDELVPGEDERVVAIALPNGRVPGGLSAGDVVSVIVVPVEGAEGSSEQLQAPTVLSQAASVQSVGDTPKADGWSRSLSTPARLSRSPPTARLVRSRSSRRRSPTAMQRGSEAFMLFAICADRGAPGSTTTALALAAARGLPAVVVEADPYGGDLALRIRHDGNPLPTTPTVLSVSAGWSVQGSTLGPRTSPGGPSERRHRDLWRDGSHGLSELVRVVPGFMAAERGRSLAWPVLASALESQSVPVFADLGRIHTGSPSLAVAAAADALIPVCRSDMASVQHMVDRLELLVPAIVDRNGRPPVVLPVVIAPRQHGGTIANSVAEILGETAVGPTLRGVSWLAWDPAAVAHLENGADPWTKPLRKSPLMKSARKVMWMVGLATGLSHADPSAKSGDKLGARRRRRDEPGTQEQPQSWASPYVPHDAPGSADGPRGEGQQDAPTQAATRPLGAPPALIPNHGAETPPAPTGSEQNGHLNGQADSRADQAESQDAGVGRWETAARQERR</sequence>
<proteinExistence type="predicted"/>
<dbReference type="Pfam" id="PF08666">
    <property type="entry name" value="SAF"/>
    <property type="match status" value="1"/>
</dbReference>
<feature type="region of interest" description="Disordered" evidence="1">
    <location>
        <begin position="188"/>
        <end position="234"/>
    </location>
</feature>
<protein>
    <recommendedName>
        <fullName evidence="3">SAF domain-containing protein</fullName>
    </recommendedName>
</protein>
<evidence type="ECO:0000313" key="4">
    <source>
        <dbReference type="EMBL" id="QVT79280.1"/>
    </source>
</evidence>
<organism evidence="4 5">
    <name type="scientific">Nocardioides aquaticus</name>
    <dbReference type="NCBI Taxonomy" id="160826"/>
    <lineage>
        <taxon>Bacteria</taxon>
        <taxon>Bacillati</taxon>
        <taxon>Actinomycetota</taxon>
        <taxon>Actinomycetes</taxon>
        <taxon>Propionibacteriales</taxon>
        <taxon>Nocardioidaceae</taxon>
        <taxon>Nocardioides</taxon>
    </lineage>
</organism>
<feature type="domain" description="SAF" evidence="3">
    <location>
        <begin position="68"/>
        <end position="129"/>
    </location>
</feature>
<feature type="compositionally biased region" description="Polar residues" evidence="1">
    <location>
        <begin position="1"/>
        <end position="16"/>
    </location>
</feature>
<feature type="compositionally biased region" description="Basic residues" evidence="1">
    <location>
        <begin position="221"/>
        <end position="230"/>
    </location>
</feature>
<keyword evidence="2" id="KW-0812">Transmembrane</keyword>
<dbReference type="SMART" id="SM00858">
    <property type="entry name" value="SAF"/>
    <property type="match status" value="1"/>
</dbReference>
<reference evidence="4 5" key="1">
    <citation type="submission" date="2021-05" db="EMBL/GenBank/DDBJ databases">
        <title>Complete genome of Nocardioides aquaticus KCTC 9944T isolated from meromictic and hypersaline Ekho Lake, Antarctica.</title>
        <authorList>
            <person name="Hwang K."/>
            <person name="Kim K.M."/>
            <person name="Choe H."/>
        </authorList>
    </citation>
    <scope>NUCLEOTIDE SEQUENCE [LARGE SCALE GENOMIC DNA]</scope>
    <source>
        <strain evidence="4 5">KCTC 9944</strain>
    </source>
</reference>
<feature type="compositionally biased region" description="Polar residues" evidence="1">
    <location>
        <begin position="596"/>
        <end position="607"/>
    </location>
</feature>
<feature type="region of interest" description="Disordered" evidence="1">
    <location>
        <begin position="1"/>
        <end position="28"/>
    </location>
</feature>
<evidence type="ECO:0000256" key="1">
    <source>
        <dbReference type="SAM" id="MobiDB-lite"/>
    </source>
</evidence>